<dbReference type="AlphaFoldDB" id="A0A2P6MKY2"/>
<sequence>MRTLAVLPCGKQKIWKHHPESGPAFAAEAYTGTLHRYMQSYARFHADDFCILSALHGFLLPEDIVPEDYDRSFSQPPSETISTGELTRQFHEKGLDAFDRYMMMTGRKYEKVVKGIIPEERRTYPLEGLGGIGYILNYLKKEEADRY</sequence>
<keyword evidence="3" id="KW-1185">Reference proteome</keyword>
<name>A0A2P6MKY2_ALKUR</name>
<dbReference type="Proteomes" id="UP000243650">
    <property type="component" value="Unassembled WGS sequence"/>
</dbReference>
<protein>
    <recommendedName>
        <fullName evidence="1">DUF6884 domain-containing protein</fullName>
    </recommendedName>
</protein>
<dbReference type="InterPro" id="IPR049251">
    <property type="entry name" value="DUF6884"/>
</dbReference>
<evidence type="ECO:0000313" key="2">
    <source>
        <dbReference type="EMBL" id="PRO66931.1"/>
    </source>
</evidence>
<dbReference type="EMBL" id="PVNS01000002">
    <property type="protein sequence ID" value="PRO66931.1"/>
    <property type="molecule type" value="Genomic_DNA"/>
</dbReference>
<evidence type="ECO:0000259" key="1">
    <source>
        <dbReference type="Pfam" id="PF21818"/>
    </source>
</evidence>
<accession>A0A2P6MKY2</accession>
<organism evidence="2 3">
    <name type="scientific">Alkalicoccus urumqiensis</name>
    <name type="common">Bacillus urumqiensis</name>
    <dbReference type="NCBI Taxonomy" id="1548213"/>
    <lineage>
        <taxon>Bacteria</taxon>
        <taxon>Bacillati</taxon>
        <taxon>Bacillota</taxon>
        <taxon>Bacilli</taxon>
        <taxon>Bacillales</taxon>
        <taxon>Bacillaceae</taxon>
        <taxon>Alkalicoccus</taxon>
    </lineage>
</organism>
<evidence type="ECO:0000313" key="3">
    <source>
        <dbReference type="Proteomes" id="UP000243650"/>
    </source>
</evidence>
<feature type="domain" description="DUF6884" evidence="1">
    <location>
        <begin position="20"/>
        <end position="140"/>
    </location>
</feature>
<reference evidence="2 3" key="1">
    <citation type="submission" date="2018-03" db="EMBL/GenBank/DDBJ databases">
        <title>Bacillus urumqiensis sp. nov., a moderately haloalkaliphilic bacterium isolated from a salt lake.</title>
        <authorList>
            <person name="Zhao B."/>
            <person name="Liao Z."/>
        </authorList>
    </citation>
    <scope>NUCLEOTIDE SEQUENCE [LARGE SCALE GENOMIC DNA]</scope>
    <source>
        <strain evidence="2 3">BZ-SZ-XJ18</strain>
    </source>
</reference>
<dbReference type="RefSeq" id="WP_105957967.1">
    <property type="nucleotide sequence ID" value="NZ_PVNS01000002.1"/>
</dbReference>
<dbReference type="OrthoDB" id="2364857at2"/>
<dbReference type="Pfam" id="PF21818">
    <property type="entry name" value="DUF6884"/>
    <property type="match status" value="1"/>
</dbReference>
<comment type="caution">
    <text evidence="2">The sequence shown here is derived from an EMBL/GenBank/DDBJ whole genome shotgun (WGS) entry which is preliminary data.</text>
</comment>
<gene>
    <name evidence="2" type="ORF">C6I21_03135</name>
</gene>
<proteinExistence type="predicted"/>